<comment type="caution">
    <text evidence="2">The sequence shown here is derived from an EMBL/GenBank/DDBJ whole genome shotgun (WGS) entry which is preliminary data.</text>
</comment>
<reference evidence="2" key="1">
    <citation type="submission" date="2021-05" db="EMBL/GenBank/DDBJ databases">
        <title>Novel Bacillus species.</title>
        <authorList>
            <person name="Liu G."/>
        </authorList>
    </citation>
    <scope>NUCLEOTIDE SEQUENCE</scope>
    <source>
        <strain evidence="2">FJAT-50051</strain>
    </source>
</reference>
<dbReference type="EMBL" id="JAGYPE010000002">
    <property type="protein sequence ID" value="MBS4182908.1"/>
    <property type="molecule type" value="Genomic_DNA"/>
</dbReference>
<keyword evidence="1" id="KW-1133">Transmembrane helix</keyword>
<dbReference type="InterPro" id="IPR014509">
    <property type="entry name" value="YjdF-like"/>
</dbReference>
<organism evidence="2">
    <name type="scientific">Neobacillus citreus</name>
    <dbReference type="NCBI Taxonomy" id="2833578"/>
    <lineage>
        <taxon>Bacteria</taxon>
        <taxon>Bacillati</taxon>
        <taxon>Bacillota</taxon>
        <taxon>Bacilli</taxon>
        <taxon>Bacillales</taxon>
        <taxon>Bacillaceae</taxon>
        <taxon>Neobacillus</taxon>
    </lineage>
</organism>
<dbReference type="Pfam" id="PF09997">
    <property type="entry name" value="DUF2238"/>
    <property type="match status" value="1"/>
</dbReference>
<feature type="transmembrane region" description="Helical" evidence="1">
    <location>
        <begin position="166"/>
        <end position="185"/>
    </location>
</feature>
<keyword evidence="1" id="KW-0472">Membrane</keyword>
<keyword evidence="1" id="KW-0812">Transmembrane</keyword>
<name>A0A942T0C1_9BACI</name>
<evidence type="ECO:0000256" key="1">
    <source>
        <dbReference type="SAM" id="Phobius"/>
    </source>
</evidence>
<sequence>MTGTLGPTFLRPRFLPGDVLRGIALVSLPVATIGWGGTSFAVMALTLLGVVVPRMLGLRAAFDVAVCVLSLVGGWSSVLEWYTTVFLWDKLVHVVLTGLLAAVLYVIASDLGVVPAAPSARLPVIVVMTTLAGFAIGAVWEVGEWAGHNYVDSAIYVGYDDTIGDLAADGLGGMIAGFGLPWLAARREVVGVERG</sequence>
<feature type="transmembrane region" description="Helical" evidence="1">
    <location>
        <begin position="91"/>
        <end position="108"/>
    </location>
</feature>
<feature type="transmembrane region" description="Helical" evidence="1">
    <location>
        <begin position="60"/>
        <end position="79"/>
    </location>
</feature>
<dbReference type="AlphaFoldDB" id="A0A942T0C1"/>
<accession>A0A942T0C1</accession>
<evidence type="ECO:0008006" key="3">
    <source>
        <dbReference type="Google" id="ProtNLM"/>
    </source>
</evidence>
<proteinExistence type="predicted"/>
<gene>
    <name evidence="2" type="ORF">KHB02_16050</name>
</gene>
<evidence type="ECO:0000313" key="2">
    <source>
        <dbReference type="EMBL" id="MBS4182908.1"/>
    </source>
</evidence>
<feature type="transmembrane region" description="Helical" evidence="1">
    <location>
        <begin position="20"/>
        <end position="48"/>
    </location>
</feature>
<protein>
    <recommendedName>
        <fullName evidence="3">DUF2238 domain-containing protein</fullName>
    </recommendedName>
</protein>
<feature type="transmembrane region" description="Helical" evidence="1">
    <location>
        <begin position="120"/>
        <end position="140"/>
    </location>
</feature>